<feature type="active site" description="Nucleophile" evidence="4">
    <location>
        <position position="369"/>
    </location>
</feature>
<sequence>MMFPKDFLFGVSMSGFQFEMGNPQDAEEVDLNTDWYVWVRDIGNIVNGVVSGDLPENGSWYWKQYGKVHQLAADFGMDVIRIGTEWSRIFPVSTQSVEYGSPDMLEKLDKLANQKAVSHYRKIMEDIKAKGLKLFVNLYHFTLPIWLHDPIAVHKGEKTDKIGWISDATPIEFAKYAEYMAWKFADIVDMWASMNEPHVVSQLGYFAINAGFPPSYFNPSWYIKSLENEAKAHNLSYDAIKKYTNNPVGVIYSFTWYDTVNKDDKESFENAMDLTNWRFIDMVKDKTDYIGVNYYTRAVIDRLPTTIDFGEFKMNWYTLRGYGYSCEEGGFSLSGRPASEFGWEIYPEGLYNILIHVYNRYKKDIYVTENGIADSKDKYRSLFIISHLYAIEKALNEGIPIKGYLHWSIIDNFEWAKGYSKRFGLAYTDLSTKKYIPRPSMYIFREIIKDKSIDKFKGYDPYNLMKF</sequence>
<dbReference type="InterPro" id="IPR033132">
    <property type="entry name" value="GH_1_N_CS"/>
</dbReference>
<organism evidence="7 8">
    <name type="scientific">Fervidobacterium nodosum (strain ATCC 35602 / DSM 5306 / Rt17-B1)</name>
    <dbReference type="NCBI Taxonomy" id="381764"/>
    <lineage>
        <taxon>Bacteria</taxon>
        <taxon>Thermotogati</taxon>
        <taxon>Thermotogota</taxon>
        <taxon>Thermotogae</taxon>
        <taxon>Thermotogales</taxon>
        <taxon>Fervidobacteriaceae</taxon>
        <taxon>Fervidobacterium</taxon>
    </lineage>
</organism>
<protein>
    <submittedName>
        <fullName evidence="7">Glycoside hydrolase family 1</fullName>
    </submittedName>
</protein>
<evidence type="ECO:0000256" key="6">
    <source>
        <dbReference type="RuleBase" id="RU004468"/>
    </source>
</evidence>
<dbReference type="NCBIfam" id="NF041004">
    <property type="entry name" value="Beta_gal_BgaS"/>
    <property type="match status" value="1"/>
</dbReference>
<evidence type="ECO:0000313" key="8">
    <source>
        <dbReference type="Proteomes" id="UP000002415"/>
    </source>
</evidence>
<dbReference type="InterPro" id="IPR001360">
    <property type="entry name" value="Glyco_hydro_1"/>
</dbReference>
<dbReference type="PANTHER" id="PTHR10353:SF209">
    <property type="entry name" value="GALACTOLIPID GALACTOSYLTRANSFERASE SFR2, CHLOROPLASTIC"/>
    <property type="match status" value="1"/>
</dbReference>
<dbReference type="AlphaFoldDB" id="A7HNB8"/>
<evidence type="ECO:0000256" key="5">
    <source>
        <dbReference type="RuleBase" id="RU003690"/>
    </source>
</evidence>
<evidence type="ECO:0000256" key="4">
    <source>
        <dbReference type="PROSITE-ProRule" id="PRU10055"/>
    </source>
</evidence>
<dbReference type="InterPro" id="IPR017853">
    <property type="entry name" value="GH"/>
</dbReference>
<dbReference type="SUPFAM" id="SSF51445">
    <property type="entry name" value="(Trans)glycosidases"/>
    <property type="match status" value="1"/>
</dbReference>
<proteinExistence type="inferred from homology"/>
<dbReference type="PROSITE" id="PS00572">
    <property type="entry name" value="GLYCOSYL_HYDROL_F1_1"/>
    <property type="match status" value="1"/>
</dbReference>
<dbReference type="HOGENOM" id="CLU_001859_1_3_0"/>
<dbReference type="PANTHER" id="PTHR10353">
    <property type="entry name" value="GLYCOSYL HYDROLASE"/>
    <property type="match status" value="1"/>
</dbReference>
<gene>
    <name evidence="7" type="ordered locus">Fnod_1558</name>
</gene>
<comment type="similarity">
    <text evidence="1 5">Belongs to the glycosyl hydrolase 1 family.</text>
</comment>
<dbReference type="PRINTS" id="PR00131">
    <property type="entry name" value="GLHYDRLASE1"/>
</dbReference>
<evidence type="ECO:0000256" key="2">
    <source>
        <dbReference type="ARBA" id="ARBA00022801"/>
    </source>
</evidence>
<keyword evidence="3 6" id="KW-0326">Glycosidase</keyword>
<dbReference type="GO" id="GO:0005975">
    <property type="term" value="P:carbohydrate metabolic process"/>
    <property type="evidence" value="ECO:0007669"/>
    <property type="project" value="InterPro"/>
</dbReference>
<dbReference type="STRING" id="381764.Fnod_1558"/>
<dbReference type="CAZy" id="GH1">
    <property type="family name" value="Glycoside Hydrolase Family 1"/>
</dbReference>
<dbReference type="Proteomes" id="UP000002415">
    <property type="component" value="Chromosome"/>
</dbReference>
<dbReference type="InterPro" id="IPR018120">
    <property type="entry name" value="Glyco_hydro_1_AS"/>
</dbReference>
<reference evidence="7 8" key="1">
    <citation type="submission" date="2007-07" db="EMBL/GenBank/DDBJ databases">
        <title>Complete sequence of Fervidobacterium nodosum Rt17-B1.</title>
        <authorList>
            <consortium name="US DOE Joint Genome Institute"/>
            <person name="Copeland A."/>
            <person name="Lucas S."/>
            <person name="Lapidus A."/>
            <person name="Barry K."/>
            <person name="Glavina del Rio T."/>
            <person name="Dalin E."/>
            <person name="Tice H."/>
            <person name="Pitluck S."/>
            <person name="Saunders E."/>
            <person name="Brettin T."/>
            <person name="Bruce D."/>
            <person name="Detter J.C."/>
            <person name="Han C."/>
            <person name="Schmutz J."/>
            <person name="Larimer F."/>
            <person name="Land M."/>
            <person name="Hauser L."/>
            <person name="Kyrpides N."/>
            <person name="Mikhailova N."/>
            <person name="Nelson K."/>
            <person name="Gogarten J.P."/>
            <person name="Noll K."/>
            <person name="Richardson P."/>
        </authorList>
    </citation>
    <scope>NUCLEOTIDE SEQUENCE [LARGE SCALE GENOMIC DNA]</scope>
    <source>
        <strain evidence="8">ATCC 35602 / DSM 5306 / Rt17-B1</strain>
    </source>
</reference>
<evidence type="ECO:0000313" key="7">
    <source>
        <dbReference type="EMBL" id="ABS61401.1"/>
    </source>
</evidence>
<dbReference type="Pfam" id="PF00232">
    <property type="entry name" value="Glyco_hydro_1"/>
    <property type="match status" value="1"/>
</dbReference>
<dbReference type="KEGG" id="fno:Fnod_1558"/>
<dbReference type="InterPro" id="IPR053427">
    <property type="entry name" value="Beta-galactosidase"/>
</dbReference>
<evidence type="ECO:0000256" key="3">
    <source>
        <dbReference type="ARBA" id="ARBA00023295"/>
    </source>
</evidence>
<dbReference type="Gene3D" id="3.20.20.80">
    <property type="entry name" value="Glycosidases"/>
    <property type="match status" value="1"/>
</dbReference>
<keyword evidence="8" id="KW-1185">Reference proteome</keyword>
<evidence type="ECO:0000256" key="1">
    <source>
        <dbReference type="ARBA" id="ARBA00010838"/>
    </source>
</evidence>
<accession>A7HNB8</accession>
<dbReference type="EMBL" id="CP000771">
    <property type="protein sequence ID" value="ABS61401.1"/>
    <property type="molecule type" value="Genomic_DNA"/>
</dbReference>
<dbReference type="PROSITE" id="PS00653">
    <property type="entry name" value="GLYCOSYL_HYDROL_F1_2"/>
    <property type="match status" value="1"/>
</dbReference>
<reference evidence="7 8" key="2">
    <citation type="journal article" date="2009" name="Proc. Natl. Acad. Sci. U.S.A.">
        <title>On the chimeric nature, thermophilic origin, and phylogenetic placement of the Thermotogales.</title>
        <authorList>
            <person name="Zhaxybayeva O."/>
            <person name="Swithers K.S."/>
            <person name="Lapierre P."/>
            <person name="Fournier G.P."/>
            <person name="Bickhart D.M."/>
            <person name="DeBoy R.T."/>
            <person name="Nelson K.E."/>
            <person name="Nesbo C.L."/>
            <person name="Doolittle W.F."/>
            <person name="Gogarten J.P."/>
            <person name="Noll K.M."/>
        </authorList>
    </citation>
    <scope>NUCLEOTIDE SEQUENCE [LARGE SCALE GENOMIC DNA]</scope>
    <source>
        <strain evidence="8">ATCC 35602 / DSM 5306 / Rt17-B1</strain>
    </source>
</reference>
<keyword evidence="2 6" id="KW-0378">Hydrolase</keyword>
<dbReference type="eggNOG" id="COG2723">
    <property type="taxonomic scope" value="Bacteria"/>
</dbReference>
<dbReference type="GO" id="GO:0008422">
    <property type="term" value="F:beta-glucosidase activity"/>
    <property type="evidence" value="ECO:0007669"/>
    <property type="project" value="TreeGrafter"/>
</dbReference>
<name>A7HNB8_FERNB</name>